<gene>
    <name evidence="2" type="ORF">AVDCRST_MAG82-3287</name>
</gene>
<feature type="compositionally biased region" description="Basic residues" evidence="1">
    <location>
        <begin position="105"/>
        <end position="125"/>
    </location>
</feature>
<evidence type="ECO:0000313" key="2">
    <source>
        <dbReference type="EMBL" id="CAA9445537.1"/>
    </source>
</evidence>
<keyword evidence="2" id="KW-0560">Oxidoreductase</keyword>
<feature type="compositionally biased region" description="Basic and acidic residues" evidence="1">
    <location>
        <begin position="84"/>
        <end position="104"/>
    </location>
</feature>
<reference evidence="2" key="1">
    <citation type="submission" date="2020-02" db="EMBL/GenBank/DDBJ databases">
        <authorList>
            <person name="Meier V. D."/>
        </authorList>
    </citation>
    <scope>NUCLEOTIDE SEQUENCE</scope>
    <source>
        <strain evidence="2">AVDCRST_MAG82</strain>
    </source>
</reference>
<feature type="region of interest" description="Disordered" evidence="1">
    <location>
        <begin position="44"/>
        <end position="201"/>
    </location>
</feature>
<dbReference type="EMBL" id="CADCVA010000398">
    <property type="protein sequence ID" value="CAA9445537.1"/>
    <property type="molecule type" value="Genomic_DNA"/>
</dbReference>
<protein>
    <submittedName>
        <fullName evidence="2">N-methyl-L-tryptophan oxidase</fullName>
        <ecNumber evidence="2">1.5.3.-</ecNumber>
    </submittedName>
</protein>
<feature type="compositionally biased region" description="Basic and acidic residues" evidence="1">
    <location>
        <begin position="169"/>
        <end position="188"/>
    </location>
</feature>
<feature type="non-terminal residue" evidence="2">
    <location>
        <position position="201"/>
    </location>
</feature>
<sequence>ETLRRHRYRLRGLGLRGAVLAISRVGFFGARDRAVRARARAGSVARPLAHHPARPAPVGVRGPRARRLRGVLRDRTRVGPAGPVEDRRPDHRGPRRPRPGEGRHPQRRRLRRRLRGARLRLRAARPGRADGPLAPVPPGGVGASHLSVGVGHRGRRQGERRPRGPRALARRDGAGPDARPGRPPERRGRGGRHRRRDLPRR</sequence>
<accession>A0A6J4QI99</accession>
<feature type="non-terminal residue" evidence="2">
    <location>
        <position position="1"/>
    </location>
</feature>
<evidence type="ECO:0000256" key="1">
    <source>
        <dbReference type="SAM" id="MobiDB-lite"/>
    </source>
</evidence>
<proteinExistence type="predicted"/>
<name>A0A6J4QI99_9ACTN</name>
<dbReference type="GO" id="GO:0016491">
    <property type="term" value="F:oxidoreductase activity"/>
    <property type="evidence" value="ECO:0007669"/>
    <property type="project" value="UniProtKB-KW"/>
</dbReference>
<feature type="compositionally biased region" description="Basic residues" evidence="1">
    <location>
        <begin position="189"/>
        <end position="201"/>
    </location>
</feature>
<dbReference type="EC" id="1.5.3.-" evidence="2"/>
<organism evidence="2">
    <name type="scientific">uncultured Rubrobacteraceae bacterium</name>
    <dbReference type="NCBI Taxonomy" id="349277"/>
    <lineage>
        <taxon>Bacteria</taxon>
        <taxon>Bacillati</taxon>
        <taxon>Actinomycetota</taxon>
        <taxon>Rubrobacteria</taxon>
        <taxon>Rubrobacterales</taxon>
        <taxon>Rubrobacteraceae</taxon>
        <taxon>environmental samples</taxon>
    </lineage>
</organism>
<dbReference type="AlphaFoldDB" id="A0A6J4QI99"/>